<dbReference type="Pfam" id="PF01547">
    <property type="entry name" value="SBP_bac_1"/>
    <property type="match status" value="1"/>
</dbReference>
<protein>
    <recommendedName>
        <fullName evidence="2">Extracellular solute-binding protein</fullName>
    </recommendedName>
</protein>
<dbReference type="SUPFAM" id="SSF53850">
    <property type="entry name" value="Periplasmic binding protein-like II"/>
    <property type="match status" value="1"/>
</dbReference>
<accession>X1PXF1</accession>
<dbReference type="AlphaFoldDB" id="X1PXF1"/>
<evidence type="ECO:0008006" key="2">
    <source>
        <dbReference type="Google" id="ProtNLM"/>
    </source>
</evidence>
<sequence length="191" mass="22090">MEGLRLYLRFFKETTPKDAINWGFNEQVNAFVSGITPLLIQDPDCIALFDKMLGRDKYMVAPMPMGPSGKVYFDPGFAGLGIPSYSEHKKEAWEFIEYILSPEVNAYFCKNYGALPIHSVTYETDPFFGTEVYCAWSYMMEHPETHVIAKYPFDSPKWPGWPQIHEADMQSLLLGKVTIEDTVDKWTEYWQ</sequence>
<name>X1PXF1_9ZZZZ</name>
<gene>
    <name evidence="1" type="ORF">S06H3_45771</name>
</gene>
<reference evidence="1" key="1">
    <citation type="journal article" date="2014" name="Front. Microbiol.">
        <title>High frequency of phylogenetically diverse reductive dehalogenase-homologous genes in deep subseafloor sedimentary metagenomes.</title>
        <authorList>
            <person name="Kawai M."/>
            <person name="Futagami T."/>
            <person name="Toyoda A."/>
            <person name="Takaki Y."/>
            <person name="Nishi S."/>
            <person name="Hori S."/>
            <person name="Arai W."/>
            <person name="Tsubouchi T."/>
            <person name="Morono Y."/>
            <person name="Uchiyama I."/>
            <person name="Ito T."/>
            <person name="Fujiyama A."/>
            <person name="Inagaki F."/>
            <person name="Takami H."/>
        </authorList>
    </citation>
    <scope>NUCLEOTIDE SEQUENCE</scope>
    <source>
        <strain evidence="1">Expedition CK06-06</strain>
    </source>
</reference>
<evidence type="ECO:0000313" key="1">
    <source>
        <dbReference type="EMBL" id="GAI35634.1"/>
    </source>
</evidence>
<dbReference type="Gene3D" id="3.40.190.10">
    <property type="entry name" value="Periplasmic binding protein-like II"/>
    <property type="match status" value="1"/>
</dbReference>
<proteinExistence type="predicted"/>
<dbReference type="InterPro" id="IPR006059">
    <property type="entry name" value="SBP"/>
</dbReference>
<dbReference type="EMBL" id="BARV01028617">
    <property type="protein sequence ID" value="GAI35634.1"/>
    <property type="molecule type" value="Genomic_DNA"/>
</dbReference>
<organism evidence="1">
    <name type="scientific">marine sediment metagenome</name>
    <dbReference type="NCBI Taxonomy" id="412755"/>
    <lineage>
        <taxon>unclassified sequences</taxon>
        <taxon>metagenomes</taxon>
        <taxon>ecological metagenomes</taxon>
    </lineage>
</organism>
<comment type="caution">
    <text evidence="1">The sequence shown here is derived from an EMBL/GenBank/DDBJ whole genome shotgun (WGS) entry which is preliminary data.</text>
</comment>